<evidence type="ECO:0000313" key="5">
    <source>
        <dbReference type="Proteomes" id="UP001501867"/>
    </source>
</evidence>
<feature type="domain" description="DUF2399" evidence="2">
    <location>
        <begin position="258"/>
        <end position="376"/>
    </location>
</feature>
<feature type="region of interest" description="Disordered" evidence="1">
    <location>
        <begin position="369"/>
        <end position="390"/>
    </location>
</feature>
<evidence type="ECO:0000313" key="4">
    <source>
        <dbReference type="EMBL" id="GAA0325209.1"/>
    </source>
</evidence>
<dbReference type="Pfam" id="PF09664">
    <property type="entry name" value="DUF2399"/>
    <property type="match status" value="1"/>
</dbReference>
<dbReference type="InterPro" id="IPR024466">
    <property type="entry name" value="CHP02679_N"/>
</dbReference>
<sequence>MPSDLVDPEIRPLWEAVAARLALGNDPASIHTVTVKLSPTGEAMVHGWLRAGAGARGRRSEPRRTGGGTAVPVQRLLSVLGRTPTELHTLVQQAGIAISDRQGPRLRAHELRSMIAEYTSRVLPDTPLLRKRLLSVGVTDATVRERLLLTQALAIVRALAPLPRPVTIARLAHDTSGDPHLFDLTEGRHGDKLVLLTRDMLDAPEPQTPAQERVLLAHLGIIADRLSQTVLMLNVNATGDGPADRALRQAFADGRPVHLTLHDLTRHPPRFDASAPWSVVENPSVVDEAMMRGMRTPVVCTSGTLTAVDHVLLALAHDQGVSLCYSGDIDAAGHSIARAVHTRYGARVQHMDPATLQHAATYVRQTPAQNCPLDVRPPRSGTLPDDSGGLPLYQEHPAVLNLLLGSCHDDPLTGLWCSPASARTPAPRSGQAERDHGPSPTAALGRPSKTGDGCAE</sequence>
<proteinExistence type="predicted"/>
<dbReference type="EMBL" id="BAAABV010000038">
    <property type="protein sequence ID" value="GAA0325209.1"/>
    <property type="molecule type" value="Genomic_DNA"/>
</dbReference>
<organism evidence="4 5">
    <name type="scientific">Streptomyces polychromogenes</name>
    <dbReference type="NCBI Taxonomy" id="67342"/>
    <lineage>
        <taxon>Bacteria</taxon>
        <taxon>Bacillati</taxon>
        <taxon>Actinomycetota</taxon>
        <taxon>Actinomycetes</taxon>
        <taxon>Kitasatosporales</taxon>
        <taxon>Streptomycetaceae</taxon>
        <taxon>Streptomyces</taxon>
    </lineage>
</organism>
<name>A0ABP3FVI5_9ACTN</name>
<dbReference type="RefSeq" id="WP_344170154.1">
    <property type="nucleotide sequence ID" value="NZ_BAAABV010000038.1"/>
</dbReference>
<gene>
    <name evidence="4" type="ORF">GCM10010302_75390</name>
</gene>
<evidence type="ECO:0000259" key="2">
    <source>
        <dbReference type="Pfam" id="PF09664"/>
    </source>
</evidence>
<dbReference type="Proteomes" id="UP001501867">
    <property type="component" value="Unassembled WGS sequence"/>
</dbReference>
<feature type="region of interest" description="Disordered" evidence="1">
    <location>
        <begin position="421"/>
        <end position="456"/>
    </location>
</feature>
<evidence type="ECO:0000259" key="3">
    <source>
        <dbReference type="Pfam" id="PF11796"/>
    </source>
</evidence>
<feature type="domain" description="Conserved hypothetical protein CHP02679 N terminus" evidence="3">
    <location>
        <begin position="63"/>
        <end position="236"/>
    </location>
</feature>
<protein>
    <recommendedName>
        <fullName evidence="6">DUF2399 domain-containing protein</fullName>
    </recommendedName>
</protein>
<dbReference type="Pfam" id="PF11796">
    <property type="entry name" value="DUF3323"/>
    <property type="match status" value="1"/>
</dbReference>
<reference evidence="5" key="1">
    <citation type="journal article" date="2019" name="Int. J. Syst. Evol. Microbiol.">
        <title>The Global Catalogue of Microorganisms (GCM) 10K type strain sequencing project: providing services to taxonomists for standard genome sequencing and annotation.</title>
        <authorList>
            <consortium name="The Broad Institute Genomics Platform"/>
            <consortium name="The Broad Institute Genome Sequencing Center for Infectious Disease"/>
            <person name="Wu L."/>
            <person name="Ma J."/>
        </authorList>
    </citation>
    <scope>NUCLEOTIDE SEQUENCE [LARGE SCALE GENOMIC DNA]</scope>
    <source>
        <strain evidence="5">JCM 4505</strain>
    </source>
</reference>
<dbReference type="InterPro" id="IPR024465">
    <property type="entry name" value="DUF2399"/>
</dbReference>
<comment type="caution">
    <text evidence="4">The sequence shown here is derived from an EMBL/GenBank/DDBJ whole genome shotgun (WGS) entry which is preliminary data.</text>
</comment>
<evidence type="ECO:0000256" key="1">
    <source>
        <dbReference type="SAM" id="MobiDB-lite"/>
    </source>
</evidence>
<evidence type="ECO:0008006" key="6">
    <source>
        <dbReference type="Google" id="ProtNLM"/>
    </source>
</evidence>
<accession>A0ABP3FVI5</accession>
<keyword evidence="5" id="KW-1185">Reference proteome</keyword>